<keyword evidence="2" id="KW-1185">Reference proteome</keyword>
<organism evidence="1 2">
    <name type="scientific">Ectorhizobium quercum</name>
    <dbReference type="NCBI Taxonomy" id="2965071"/>
    <lineage>
        <taxon>Bacteria</taxon>
        <taxon>Pseudomonadati</taxon>
        <taxon>Pseudomonadota</taxon>
        <taxon>Alphaproteobacteria</taxon>
        <taxon>Hyphomicrobiales</taxon>
        <taxon>Rhizobiaceae</taxon>
        <taxon>Ectorhizobium</taxon>
    </lineage>
</organism>
<dbReference type="InterPro" id="IPR023982">
    <property type="entry name" value="CHP04029_CMD-like"/>
</dbReference>
<sequence>MTETPPDIIDHLAGIVPGSKGERLRARRPVTKEGAQASWLALFAPADSSQFPLAERFAVAAFVAALHGQPEIAAFYAGRLAGEDNGAALAEAVKAAAIAGAGRGPYGRYPAGPLSAEDEDGPVFTVGEAERAVLGTRLAAALEHAHLLVFHLRDAKPQALGRLIGAGWSTTGIVSLSQLVAFLAFQIRIVAGLKVLNAA</sequence>
<dbReference type="Proteomes" id="UP001208771">
    <property type="component" value="Unassembled WGS sequence"/>
</dbReference>
<dbReference type="NCBIfam" id="TIGR04029">
    <property type="entry name" value="CMD_Avi_7170"/>
    <property type="match status" value="1"/>
</dbReference>
<dbReference type="EMBL" id="JANFPI010000010">
    <property type="protein sequence ID" value="MCX8999680.1"/>
    <property type="molecule type" value="Genomic_DNA"/>
</dbReference>
<evidence type="ECO:0000313" key="2">
    <source>
        <dbReference type="Proteomes" id="UP001208771"/>
    </source>
</evidence>
<reference evidence="1" key="1">
    <citation type="submission" date="2022-07" db="EMBL/GenBank/DDBJ databases">
        <title>Ectorhizobium quercum gen.nov., sp. nov.</title>
        <authorList>
            <person name="Ma T."/>
            <person name="Li Y."/>
        </authorList>
    </citation>
    <scope>NUCLEOTIDE SEQUENCE</scope>
    <source>
        <strain evidence="1">BDR2-2</strain>
    </source>
</reference>
<proteinExistence type="predicted"/>
<gene>
    <name evidence="1" type="ORF">NOF55_21480</name>
</gene>
<evidence type="ECO:0000313" key="1">
    <source>
        <dbReference type="EMBL" id="MCX8999680.1"/>
    </source>
</evidence>
<protein>
    <submittedName>
        <fullName evidence="1">CMD domain protein</fullName>
    </submittedName>
</protein>
<dbReference type="Gene3D" id="1.20.1290.10">
    <property type="entry name" value="AhpD-like"/>
    <property type="match status" value="1"/>
</dbReference>
<name>A0AAE3SWR4_9HYPH</name>
<dbReference type="SUPFAM" id="SSF69118">
    <property type="entry name" value="AhpD-like"/>
    <property type="match status" value="1"/>
</dbReference>
<accession>A0AAE3SWR4</accession>
<dbReference type="RefSeq" id="WP_306413179.1">
    <property type="nucleotide sequence ID" value="NZ_JANFPI010000010.1"/>
</dbReference>
<dbReference type="InterPro" id="IPR029032">
    <property type="entry name" value="AhpD-like"/>
</dbReference>
<comment type="caution">
    <text evidence="1">The sequence shown here is derived from an EMBL/GenBank/DDBJ whole genome shotgun (WGS) entry which is preliminary data.</text>
</comment>
<dbReference type="AlphaFoldDB" id="A0AAE3SWR4"/>